<evidence type="ECO:0000256" key="2">
    <source>
        <dbReference type="ARBA" id="ARBA00022801"/>
    </source>
</evidence>
<dbReference type="SUPFAM" id="SSF53474">
    <property type="entry name" value="alpha/beta-Hydrolases"/>
    <property type="match status" value="1"/>
</dbReference>
<evidence type="ECO:0000256" key="4">
    <source>
        <dbReference type="SAM" id="MobiDB-lite"/>
    </source>
</evidence>
<evidence type="ECO:0000259" key="5">
    <source>
        <dbReference type="Pfam" id="PF00135"/>
    </source>
</evidence>
<proteinExistence type="inferred from homology"/>
<dbReference type="Proteomes" id="UP000265663">
    <property type="component" value="Unassembled WGS sequence"/>
</dbReference>
<evidence type="ECO:0000256" key="3">
    <source>
        <dbReference type="RuleBase" id="RU361235"/>
    </source>
</evidence>
<dbReference type="EMBL" id="KE747824">
    <property type="protein sequence ID" value="RMZ70156.1"/>
    <property type="molecule type" value="Genomic_DNA"/>
</dbReference>
<evidence type="ECO:0000313" key="7">
    <source>
        <dbReference type="Proteomes" id="UP000265663"/>
    </source>
</evidence>
<dbReference type="AlphaFoldDB" id="A0A3M7M6P1"/>
<dbReference type="InterPro" id="IPR029058">
    <property type="entry name" value="AB_hydrolase_fold"/>
</dbReference>
<dbReference type="InterPro" id="IPR019826">
    <property type="entry name" value="Carboxylesterase_B_AS"/>
</dbReference>
<protein>
    <recommendedName>
        <fullName evidence="3">Carboxylic ester hydrolase</fullName>
        <ecNumber evidence="3">3.1.1.-</ecNumber>
    </recommendedName>
</protein>
<reference evidence="6 7" key="1">
    <citation type="journal article" date="2014" name="PLoS ONE">
        <title>De novo Genome Assembly of the Fungal Plant Pathogen Pyrenophora semeniperda.</title>
        <authorList>
            <person name="Soliai M.M."/>
            <person name="Meyer S.E."/>
            <person name="Udall J.A."/>
            <person name="Elzinga D.E."/>
            <person name="Hermansen R.A."/>
            <person name="Bodily P.M."/>
            <person name="Hart A.A."/>
            <person name="Coleman C.E."/>
        </authorList>
    </citation>
    <scope>NUCLEOTIDE SEQUENCE [LARGE SCALE GENOMIC DNA]</scope>
    <source>
        <strain evidence="6 7">CCB06</strain>
        <tissue evidence="6">Mycelium</tissue>
    </source>
</reference>
<dbReference type="EC" id="3.1.1.-" evidence="3"/>
<name>A0A3M7M6P1_9PLEO</name>
<accession>A0A3M7M6P1</accession>
<dbReference type="OrthoDB" id="408631at2759"/>
<keyword evidence="2 3" id="KW-0378">Hydrolase</keyword>
<organism evidence="6 7">
    <name type="scientific">Pyrenophora seminiperda CCB06</name>
    <dbReference type="NCBI Taxonomy" id="1302712"/>
    <lineage>
        <taxon>Eukaryota</taxon>
        <taxon>Fungi</taxon>
        <taxon>Dikarya</taxon>
        <taxon>Ascomycota</taxon>
        <taxon>Pezizomycotina</taxon>
        <taxon>Dothideomycetes</taxon>
        <taxon>Pleosporomycetidae</taxon>
        <taxon>Pleosporales</taxon>
        <taxon>Pleosporineae</taxon>
        <taxon>Pleosporaceae</taxon>
        <taxon>Pyrenophora</taxon>
    </lineage>
</organism>
<keyword evidence="7" id="KW-1185">Reference proteome</keyword>
<dbReference type="InterPro" id="IPR002018">
    <property type="entry name" value="CarbesteraseB"/>
</dbReference>
<sequence>MGANSSLPTVDLGYEIYRATGFNDTGNFYNFSNIRYAAPPIGNLRFAPPQAPAENRSAVNDGQVARICPQASPAWNSVAGMSLARYFFGLPPLNTTYIPPRANASSPLPTPDPRESEDCLFLDVFVPEDVLDNIGKDCGAPVLVWIYGGGYTGGSKNYNPAGLLAASGSSTDADVIYVAINYRLGAMGWASGPSYNEEGGVSNLGLYDQRFALEWVQKNIHLFGGDKDRVTVFGESAGGGSIMHQITAYGGANGSAPFQQAVPQSPGWQPTNSANAQETTYQRFLELTNTTSLAELRALPSESIIRASAQQVTYDSPYGGYSYGPVVDGLFVPLQPGRLLATGRFDKDVRVMVGHNANEGAVFTPTYIPNSKALEFQLESSFVNIPKQSLEYITNTLYPPVFDGTHRYTSQFERGSLIVAEGIFTCNTEYLSRAYGNDTYSYLFAVPPAIHGQDVPWTYFPGGVAAGQVTNVTVALALQKFIANFAETGVPDAKGVKQFNMYGPDASVLELGITGIEEIRDSNANARCLSHQLLETQFHLNRPIAHLLGLVTNLPIYTKQTIIIMFRQQIARQARLFSTTPIARKSPVETIKDAAKAVDKTISGAAVKGIEKGEQVAEAVKEAVPETTGQAKGQASEMAGQARGKANEVAGEAKGKAAEVKGQAKSNM</sequence>
<dbReference type="InterPro" id="IPR019819">
    <property type="entry name" value="Carboxylesterase_B_CS"/>
</dbReference>
<dbReference type="GO" id="GO:0016787">
    <property type="term" value="F:hydrolase activity"/>
    <property type="evidence" value="ECO:0007669"/>
    <property type="project" value="UniProtKB-KW"/>
</dbReference>
<feature type="region of interest" description="Disordered" evidence="4">
    <location>
        <begin position="624"/>
        <end position="668"/>
    </location>
</feature>
<dbReference type="FunFam" id="3.40.50.1820:FF:000499">
    <property type="entry name" value="Carboxylic ester hydrolase"/>
    <property type="match status" value="1"/>
</dbReference>
<dbReference type="InterPro" id="IPR050309">
    <property type="entry name" value="Type-B_Carboxylest/Lipase"/>
</dbReference>
<dbReference type="PROSITE" id="PS00941">
    <property type="entry name" value="CARBOXYLESTERASE_B_2"/>
    <property type="match status" value="1"/>
</dbReference>
<dbReference type="Gene3D" id="3.40.50.1820">
    <property type="entry name" value="alpha/beta hydrolase"/>
    <property type="match status" value="1"/>
</dbReference>
<evidence type="ECO:0000313" key="6">
    <source>
        <dbReference type="EMBL" id="RMZ70156.1"/>
    </source>
</evidence>
<dbReference type="PANTHER" id="PTHR11559">
    <property type="entry name" value="CARBOXYLESTERASE"/>
    <property type="match status" value="1"/>
</dbReference>
<feature type="domain" description="Carboxylesterase type B" evidence="5">
    <location>
        <begin position="24"/>
        <end position="509"/>
    </location>
</feature>
<dbReference type="PROSITE" id="PS00122">
    <property type="entry name" value="CARBOXYLESTERASE_B_1"/>
    <property type="match status" value="1"/>
</dbReference>
<evidence type="ECO:0000256" key="1">
    <source>
        <dbReference type="ARBA" id="ARBA00005964"/>
    </source>
</evidence>
<gene>
    <name evidence="6" type="ORF">GMOD_00000214</name>
</gene>
<comment type="similarity">
    <text evidence="1 3">Belongs to the type-B carboxylesterase/lipase family.</text>
</comment>
<dbReference type="Pfam" id="PF00135">
    <property type="entry name" value="COesterase"/>
    <property type="match status" value="1"/>
</dbReference>